<evidence type="ECO:0000256" key="1">
    <source>
        <dbReference type="ARBA" id="ARBA00009495"/>
    </source>
</evidence>
<protein>
    <recommendedName>
        <fullName evidence="5">Constitutive coactivator of PPAR-gamma-like protein 1 homolog</fullName>
    </recommendedName>
</protein>
<feature type="compositionally biased region" description="Basic and acidic residues" evidence="2">
    <location>
        <begin position="410"/>
        <end position="419"/>
    </location>
</feature>
<dbReference type="Gene3D" id="3.40.50.1010">
    <property type="entry name" value="5'-nuclease"/>
    <property type="match status" value="1"/>
</dbReference>
<gene>
    <name evidence="3" type="ORF">HZH66_011663</name>
</gene>
<sequence length="960" mass="106914">MGIQDLQAFLDSNCIPGGSVSVDLLKIARTVTQRQRNRLSKVLSPHSTTKLRLVLDGECCLDRLYGGYFSDWACGGQWNRMVQFLAVLIQATEMSGLELAVFFNGCFEASRRADWVQNQLQVRIKVNNVIKHITTKGTPPPKIWWTPPVCLRTSLRMALRYFNVAVLCSMDDHHQEVIAYCRENNFNGLIADDAEYAAFDPPRYFSSEQLKLTYKGSLDTKEYIIPELLKALNIPADRLCLLAALLGNYILTENNLLDFYKKLNINTNTNKTSIEQMIKTIANFVRELPSVELDVVSQKVFGSLSDPRCSKLRQSVQYYINGTKEGFLHYKPVKPTKAHKIDSKQNLQTQSNLSDGPSTSEGDSSLETSRFASETLESERESLNAYKQATANAKSAPQIVIDPPGIQGHGDADNARSEEEQSNGHAINGTHNLLISSSSSSSSSSATSPSHATTDSTKQIEKTTTSIPSTVPEVMRTASERHQKEDENHREFPSIHLIYRPVRQMVYAILFNLHHRMYLATKSKEKGDSEKIEVPDVIIKEWVWSKSNPYQTPELVKAEQIGWGVPTIQRLWFGTGIDDKRRRLRGFLTCMRSDTPLMLNTAYVPQHFLVMACVLRYVMSFSDKIKILRRQELDAFIAQAFSPELMNAQYLQDLQLPLVTSRGVQLASLFMAGVETALLANDACGAPIPWLMCCPWLYFDGKLFHHTLARATIAKNLLELCSGHIERVVKVERMRKAVLEGINVVFARPPMPIAPGIRVSVPQNILPAGCTINEGLIRGRGNGTLPQRGLMRRPIPSRGGQLEIAGVVVGQWGPNYGQPGRLPQPMQGHPRGRLPPQVTSIGGLKYGLPRAFNPMGRPTFPTRGNNRTQIAGRGKKTQMKATSKKKTTIKKTKECDKKDSKGRGINVDGLNDYIDPVTSINTTKEVLPVPGQFDDAVENGKTVEKGQGDAPLPTQVVAEN</sequence>
<feature type="compositionally biased region" description="Polar residues" evidence="2">
    <location>
        <begin position="423"/>
        <end position="435"/>
    </location>
</feature>
<dbReference type="EMBL" id="JACSEA010000014">
    <property type="protein sequence ID" value="KAF7385821.1"/>
    <property type="molecule type" value="Genomic_DNA"/>
</dbReference>
<dbReference type="GO" id="GO:0005634">
    <property type="term" value="C:nucleus"/>
    <property type="evidence" value="ECO:0007669"/>
    <property type="project" value="TreeGrafter"/>
</dbReference>
<comment type="similarity">
    <text evidence="1">Belongs to the constitutive coactivator of PPAR-gamma family.</text>
</comment>
<dbReference type="PANTHER" id="PTHR15976">
    <property type="entry name" value="CONSTITUTIVE COACTIVATOR OF PEROXISOME PROLIFERATOR-ACTIVATED RECEPTOR GAMMA"/>
    <property type="match status" value="1"/>
</dbReference>
<proteinExistence type="inferred from homology"/>
<feature type="region of interest" description="Disordered" evidence="2">
    <location>
        <begin position="338"/>
        <end position="473"/>
    </location>
</feature>
<evidence type="ECO:0000313" key="3">
    <source>
        <dbReference type="EMBL" id="KAF7385821.1"/>
    </source>
</evidence>
<evidence type="ECO:0000313" key="4">
    <source>
        <dbReference type="Proteomes" id="UP000614350"/>
    </source>
</evidence>
<accession>A0A834JC67</accession>
<dbReference type="SUPFAM" id="SSF88723">
    <property type="entry name" value="PIN domain-like"/>
    <property type="match status" value="1"/>
</dbReference>
<dbReference type="CDD" id="cd18672">
    <property type="entry name" value="PIN_FAM120B-like"/>
    <property type="match status" value="1"/>
</dbReference>
<reference evidence="3" key="1">
    <citation type="journal article" date="2020" name="G3 (Bethesda)">
        <title>High-Quality Assemblies for Three Invasive Social Wasps from the &lt;i&gt;Vespula&lt;/i&gt; Genus.</title>
        <authorList>
            <person name="Harrop T.W.R."/>
            <person name="Guhlin J."/>
            <person name="McLaughlin G.M."/>
            <person name="Permina E."/>
            <person name="Stockwell P."/>
            <person name="Gilligan J."/>
            <person name="Le Lec M.F."/>
            <person name="Gruber M.A.M."/>
            <person name="Quinn O."/>
            <person name="Lovegrove M."/>
            <person name="Duncan E.J."/>
            <person name="Remnant E.J."/>
            <person name="Van Eeckhoven J."/>
            <person name="Graham B."/>
            <person name="Knapp R.A."/>
            <person name="Langford K.W."/>
            <person name="Kronenberg Z."/>
            <person name="Press M.O."/>
            <person name="Eacker S.M."/>
            <person name="Wilson-Rankin E.E."/>
            <person name="Purcell J."/>
            <person name="Lester P.J."/>
            <person name="Dearden P.K."/>
        </authorList>
    </citation>
    <scope>NUCLEOTIDE SEQUENCE</scope>
    <source>
        <strain evidence="3">Marl-1</strain>
    </source>
</reference>
<organism evidence="3 4">
    <name type="scientific">Vespula vulgaris</name>
    <name type="common">Yellow jacket</name>
    <name type="synonym">Wasp</name>
    <dbReference type="NCBI Taxonomy" id="7454"/>
    <lineage>
        <taxon>Eukaryota</taxon>
        <taxon>Metazoa</taxon>
        <taxon>Ecdysozoa</taxon>
        <taxon>Arthropoda</taxon>
        <taxon>Hexapoda</taxon>
        <taxon>Insecta</taxon>
        <taxon>Pterygota</taxon>
        <taxon>Neoptera</taxon>
        <taxon>Endopterygota</taxon>
        <taxon>Hymenoptera</taxon>
        <taxon>Apocrita</taxon>
        <taxon>Aculeata</taxon>
        <taxon>Vespoidea</taxon>
        <taxon>Vespidae</taxon>
        <taxon>Vespinae</taxon>
        <taxon>Vespula</taxon>
    </lineage>
</organism>
<dbReference type="InterPro" id="IPR029060">
    <property type="entry name" value="PIN-like_dom_sf"/>
</dbReference>
<dbReference type="PANTHER" id="PTHR15976:SF16">
    <property type="entry name" value="ASTEROID DOMAIN-CONTAINING PROTEIN"/>
    <property type="match status" value="1"/>
</dbReference>
<feature type="compositionally biased region" description="Low complexity" evidence="2">
    <location>
        <begin position="436"/>
        <end position="457"/>
    </location>
</feature>
<name>A0A834JC67_VESVU</name>
<dbReference type="Proteomes" id="UP000614350">
    <property type="component" value="Unassembled WGS sequence"/>
</dbReference>
<evidence type="ECO:0008006" key="5">
    <source>
        <dbReference type="Google" id="ProtNLM"/>
    </source>
</evidence>
<keyword evidence="4" id="KW-1185">Reference proteome</keyword>
<dbReference type="InterPro" id="IPR026784">
    <property type="entry name" value="Coact_PPARg"/>
</dbReference>
<feature type="compositionally biased region" description="Polar residues" evidence="2">
    <location>
        <begin position="385"/>
        <end position="395"/>
    </location>
</feature>
<comment type="caution">
    <text evidence="3">The sequence shown here is derived from an EMBL/GenBank/DDBJ whole genome shotgun (WGS) entry which is preliminary data.</text>
</comment>
<evidence type="ECO:0000256" key="2">
    <source>
        <dbReference type="SAM" id="MobiDB-lite"/>
    </source>
</evidence>
<dbReference type="FunFam" id="3.40.50.1010:FF:000009">
    <property type="entry name" value="Constitutive coactivator of PPAR-gamma-like protein 1"/>
    <property type="match status" value="1"/>
</dbReference>
<feature type="compositionally biased region" description="Polar residues" evidence="2">
    <location>
        <begin position="344"/>
        <end position="372"/>
    </location>
</feature>
<dbReference type="AlphaFoldDB" id="A0A834JC67"/>